<name>A0A1Y2FZ15_9BASI</name>
<organism evidence="3 4">
    <name type="scientific">Leucosporidium creatinivorum</name>
    <dbReference type="NCBI Taxonomy" id="106004"/>
    <lineage>
        <taxon>Eukaryota</taxon>
        <taxon>Fungi</taxon>
        <taxon>Dikarya</taxon>
        <taxon>Basidiomycota</taxon>
        <taxon>Pucciniomycotina</taxon>
        <taxon>Microbotryomycetes</taxon>
        <taxon>Leucosporidiales</taxon>
        <taxon>Leucosporidium</taxon>
    </lineage>
</organism>
<dbReference type="STRING" id="106004.A0A1Y2FZ15"/>
<dbReference type="OrthoDB" id="3239304at2759"/>
<keyword evidence="2" id="KW-0472">Membrane</keyword>
<dbReference type="Proteomes" id="UP000193467">
    <property type="component" value="Unassembled WGS sequence"/>
</dbReference>
<gene>
    <name evidence="3" type="ORF">BCR35DRAFT_345761</name>
</gene>
<evidence type="ECO:0000256" key="1">
    <source>
        <dbReference type="SAM" id="MobiDB-lite"/>
    </source>
</evidence>
<protein>
    <submittedName>
        <fullName evidence="3">Uncharacterized protein</fullName>
    </submittedName>
</protein>
<feature type="compositionally biased region" description="Basic residues" evidence="1">
    <location>
        <begin position="241"/>
        <end position="250"/>
    </location>
</feature>
<feature type="region of interest" description="Disordered" evidence="1">
    <location>
        <begin position="233"/>
        <end position="276"/>
    </location>
</feature>
<keyword evidence="2" id="KW-0812">Transmembrane</keyword>
<sequence length="276" mass="30915">MSPPNPALTSYHTSTPPYLRPWPLPPSPPAIHVRARTFCCCIPVRAGTMVLSLVSAVASVSMGIEALRMMFTSLTSWWAYWAVLASCVLWCSLTLIAMYGFVGAWYKKREWVEWFYELCWWHIWINVIFGIWWLFICSSSPMKSLLADICVKALQAANSSAEALSVDASSTLSALSDRCQNSTKLSLILLDFWWAAAILIELWLVLIVGHTLDELEDWDAAAEGFDLEGPPPYRFIANSTGKHRSSKSSRSKSSGSQRSKSGRTAKSREEQMYDAV</sequence>
<feature type="transmembrane region" description="Helical" evidence="2">
    <location>
        <begin position="114"/>
        <end position="136"/>
    </location>
</feature>
<proteinExistence type="predicted"/>
<evidence type="ECO:0000313" key="3">
    <source>
        <dbReference type="EMBL" id="ORY89365.1"/>
    </source>
</evidence>
<dbReference type="InParanoid" id="A0A1Y2FZ15"/>
<feature type="transmembrane region" description="Helical" evidence="2">
    <location>
        <begin position="192"/>
        <end position="212"/>
    </location>
</feature>
<reference evidence="3 4" key="1">
    <citation type="submission" date="2016-07" db="EMBL/GenBank/DDBJ databases">
        <title>Pervasive Adenine N6-methylation of Active Genes in Fungi.</title>
        <authorList>
            <consortium name="DOE Joint Genome Institute"/>
            <person name="Mondo S.J."/>
            <person name="Dannebaum R.O."/>
            <person name="Kuo R.C."/>
            <person name="Labutti K."/>
            <person name="Haridas S."/>
            <person name="Kuo A."/>
            <person name="Salamov A."/>
            <person name="Ahrendt S.R."/>
            <person name="Lipzen A."/>
            <person name="Sullivan W."/>
            <person name="Andreopoulos W.B."/>
            <person name="Clum A."/>
            <person name="Lindquist E."/>
            <person name="Daum C."/>
            <person name="Ramamoorthy G.K."/>
            <person name="Gryganskyi A."/>
            <person name="Culley D."/>
            <person name="Magnuson J.K."/>
            <person name="James T.Y."/>
            <person name="O'Malley M.A."/>
            <person name="Stajich J.E."/>
            <person name="Spatafora J.W."/>
            <person name="Visel A."/>
            <person name="Grigoriev I.V."/>
        </authorList>
    </citation>
    <scope>NUCLEOTIDE SEQUENCE [LARGE SCALE GENOMIC DNA]</scope>
    <source>
        <strain evidence="3 4">62-1032</strain>
    </source>
</reference>
<keyword evidence="2" id="KW-1133">Transmembrane helix</keyword>
<feature type="transmembrane region" description="Helical" evidence="2">
    <location>
        <begin position="50"/>
        <end position="71"/>
    </location>
</feature>
<comment type="caution">
    <text evidence="3">The sequence shown here is derived from an EMBL/GenBank/DDBJ whole genome shotgun (WGS) entry which is preliminary data.</text>
</comment>
<evidence type="ECO:0000256" key="2">
    <source>
        <dbReference type="SAM" id="Phobius"/>
    </source>
</evidence>
<feature type="transmembrane region" description="Helical" evidence="2">
    <location>
        <begin position="77"/>
        <end position="102"/>
    </location>
</feature>
<feature type="compositionally biased region" description="Basic and acidic residues" evidence="1">
    <location>
        <begin position="266"/>
        <end position="276"/>
    </location>
</feature>
<dbReference type="AlphaFoldDB" id="A0A1Y2FZ15"/>
<keyword evidence="4" id="KW-1185">Reference proteome</keyword>
<accession>A0A1Y2FZ15</accession>
<evidence type="ECO:0000313" key="4">
    <source>
        <dbReference type="Proteomes" id="UP000193467"/>
    </source>
</evidence>
<dbReference type="EMBL" id="MCGR01000006">
    <property type="protein sequence ID" value="ORY89365.1"/>
    <property type="molecule type" value="Genomic_DNA"/>
</dbReference>